<protein>
    <submittedName>
        <fullName evidence="1">Uncharacterized protein</fullName>
    </submittedName>
</protein>
<evidence type="ECO:0000313" key="2">
    <source>
        <dbReference type="Proteomes" id="UP000630097"/>
    </source>
</evidence>
<reference evidence="1 2" key="1">
    <citation type="submission" date="2021-01" db="EMBL/GenBank/DDBJ databases">
        <title>Whole genome shotgun sequence of Planotetraspora kaengkrachanensis NBRC 104272.</title>
        <authorList>
            <person name="Komaki H."/>
            <person name="Tamura T."/>
        </authorList>
    </citation>
    <scope>NUCLEOTIDE SEQUENCE [LARGE SCALE GENOMIC DNA]</scope>
    <source>
        <strain evidence="1 2">NBRC 104272</strain>
    </source>
</reference>
<dbReference type="EMBL" id="BONV01000003">
    <property type="protein sequence ID" value="GIG77871.1"/>
    <property type="molecule type" value="Genomic_DNA"/>
</dbReference>
<keyword evidence="2" id="KW-1185">Reference proteome</keyword>
<sequence>MTLLSLGWPGTAELVESVPEQAAERPTIDTAATAATRLMDTIGPTILCDQ</sequence>
<organism evidence="1 2">
    <name type="scientific">Planotetraspora kaengkrachanensis</name>
    <dbReference type="NCBI Taxonomy" id="575193"/>
    <lineage>
        <taxon>Bacteria</taxon>
        <taxon>Bacillati</taxon>
        <taxon>Actinomycetota</taxon>
        <taxon>Actinomycetes</taxon>
        <taxon>Streptosporangiales</taxon>
        <taxon>Streptosporangiaceae</taxon>
        <taxon>Planotetraspora</taxon>
    </lineage>
</organism>
<evidence type="ECO:0000313" key="1">
    <source>
        <dbReference type="EMBL" id="GIG77871.1"/>
    </source>
</evidence>
<comment type="caution">
    <text evidence="1">The sequence shown here is derived from an EMBL/GenBank/DDBJ whole genome shotgun (WGS) entry which is preliminary data.</text>
</comment>
<name>A0A8J3M2K8_9ACTN</name>
<dbReference type="AlphaFoldDB" id="A0A8J3M2K8"/>
<gene>
    <name evidence="1" type="ORF">Pka01_09980</name>
</gene>
<accession>A0A8J3M2K8</accession>
<proteinExistence type="predicted"/>
<dbReference type="Proteomes" id="UP000630097">
    <property type="component" value="Unassembled WGS sequence"/>
</dbReference>